<feature type="transmembrane region" description="Helical" evidence="1">
    <location>
        <begin position="93"/>
        <end position="113"/>
    </location>
</feature>
<reference evidence="2 3" key="1">
    <citation type="submission" date="2024-05" db="EMBL/GenBank/DDBJ databases">
        <title>Genome Sequence and Characterization of the New Strain Purple Sulfur Bacterium of Genus Thioalkalicoccus.</title>
        <authorList>
            <person name="Bryantseva I.A."/>
            <person name="Kyndt J.A."/>
            <person name="Imhoff J.F."/>
        </authorList>
    </citation>
    <scope>NUCLEOTIDE SEQUENCE [LARGE SCALE GENOMIC DNA]</scope>
    <source>
        <strain evidence="2 3">Um2</strain>
    </source>
</reference>
<evidence type="ECO:0000256" key="1">
    <source>
        <dbReference type="SAM" id="Phobius"/>
    </source>
</evidence>
<organism evidence="2 3">
    <name type="scientific">Thioalkalicoccus limnaeus</name>
    <dbReference type="NCBI Taxonomy" id="120681"/>
    <lineage>
        <taxon>Bacteria</taxon>
        <taxon>Pseudomonadati</taxon>
        <taxon>Pseudomonadota</taxon>
        <taxon>Gammaproteobacteria</taxon>
        <taxon>Chromatiales</taxon>
        <taxon>Chromatiaceae</taxon>
        <taxon>Thioalkalicoccus</taxon>
    </lineage>
</organism>
<dbReference type="EMBL" id="JBDKXB010000031">
    <property type="protein sequence ID" value="MEY6433896.1"/>
    <property type="molecule type" value="Genomic_DNA"/>
</dbReference>
<dbReference type="Proteomes" id="UP001564408">
    <property type="component" value="Unassembled WGS sequence"/>
</dbReference>
<feature type="transmembrane region" description="Helical" evidence="1">
    <location>
        <begin position="154"/>
        <end position="174"/>
    </location>
</feature>
<feature type="transmembrane region" description="Helical" evidence="1">
    <location>
        <begin position="119"/>
        <end position="142"/>
    </location>
</feature>
<keyword evidence="1" id="KW-0472">Membrane</keyword>
<feature type="transmembrane region" description="Helical" evidence="1">
    <location>
        <begin position="57"/>
        <end position="81"/>
    </location>
</feature>
<keyword evidence="1" id="KW-0812">Transmembrane</keyword>
<keyword evidence="3" id="KW-1185">Reference proteome</keyword>
<accession>A0ABV4BH95</accession>
<feature type="transmembrane region" description="Helical" evidence="1">
    <location>
        <begin position="276"/>
        <end position="296"/>
    </location>
</feature>
<evidence type="ECO:0000313" key="3">
    <source>
        <dbReference type="Proteomes" id="UP001564408"/>
    </source>
</evidence>
<dbReference type="InterPro" id="IPR010266">
    <property type="entry name" value="NnrS"/>
</dbReference>
<sequence>MNDTRFGTWHHFTAAPHRVMFVSGMLQLPLTLVYWAIELTGRHTGLWSPLATQVPGFALHPFLMLYGVFPFFMFGFLMTTYPRWMGGEPIPRHLYLPPWALLSTGILFFYAGLFSDGTLVTIGLLLLLAGWGLALLTLWRVYRTAPAADKHYESWLNAALLAGWAGIAAWLTWWLGGPTWLYRLSLVAGFWLFLIPVLVTVGHRMIPYFSDCVLRPYRRVQPAWSLPLMGLAVAAHVLLTLTGQWVWRFVADLPLAFLALHHLWHWGLPRSLGIRLLAMLHIAWAWFAIGMVLFVIQSLGLLLTGHWWLGHGPQHVLAIGFITSLTIGMATRVTLGHSGRPFDVDRLTWACFLGISATALLRLSAELPLWPPGVANHVNLAAAVLWLACLVPWTLRYMPMLLTPRVDGRAG</sequence>
<feature type="transmembrane region" description="Helical" evidence="1">
    <location>
        <begin position="20"/>
        <end position="37"/>
    </location>
</feature>
<evidence type="ECO:0000313" key="2">
    <source>
        <dbReference type="EMBL" id="MEY6433896.1"/>
    </source>
</evidence>
<gene>
    <name evidence="2" type="ORF">ABC977_15945</name>
</gene>
<feature type="transmembrane region" description="Helical" evidence="1">
    <location>
        <begin position="316"/>
        <end position="335"/>
    </location>
</feature>
<protein>
    <submittedName>
        <fullName evidence="2">NnrS family protein</fullName>
    </submittedName>
</protein>
<name>A0ABV4BH95_9GAMM</name>
<feature type="transmembrane region" description="Helical" evidence="1">
    <location>
        <begin position="222"/>
        <end position="239"/>
    </location>
</feature>
<comment type="caution">
    <text evidence="2">The sequence shown here is derived from an EMBL/GenBank/DDBJ whole genome shotgun (WGS) entry which is preliminary data.</text>
</comment>
<keyword evidence="1" id="KW-1133">Transmembrane helix</keyword>
<feature type="transmembrane region" description="Helical" evidence="1">
    <location>
        <begin position="377"/>
        <end position="395"/>
    </location>
</feature>
<proteinExistence type="predicted"/>
<dbReference type="Pfam" id="PF05940">
    <property type="entry name" value="NnrS"/>
    <property type="match status" value="1"/>
</dbReference>
<feature type="transmembrane region" description="Helical" evidence="1">
    <location>
        <begin position="180"/>
        <end position="201"/>
    </location>
</feature>
<dbReference type="RefSeq" id="WP_369668282.1">
    <property type="nucleotide sequence ID" value="NZ_JBDKXB010000031.1"/>
</dbReference>